<feature type="compositionally biased region" description="Polar residues" evidence="1">
    <location>
        <begin position="337"/>
        <end position="352"/>
    </location>
</feature>
<feature type="compositionally biased region" description="Polar residues" evidence="1">
    <location>
        <begin position="199"/>
        <end position="208"/>
    </location>
</feature>
<organism evidence="2 3">
    <name type="scientific">Magnusiomyces paraingens</name>
    <dbReference type="NCBI Taxonomy" id="2606893"/>
    <lineage>
        <taxon>Eukaryota</taxon>
        <taxon>Fungi</taxon>
        <taxon>Dikarya</taxon>
        <taxon>Ascomycota</taxon>
        <taxon>Saccharomycotina</taxon>
        <taxon>Dipodascomycetes</taxon>
        <taxon>Dipodascales</taxon>
        <taxon>Dipodascaceae</taxon>
        <taxon>Magnusiomyces</taxon>
    </lineage>
</organism>
<dbReference type="Proteomes" id="UP000398389">
    <property type="component" value="Unassembled WGS sequence"/>
</dbReference>
<feature type="compositionally biased region" description="Polar residues" evidence="1">
    <location>
        <begin position="1"/>
        <end position="10"/>
    </location>
</feature>
<gene>
    <name evidence="2" type="ORF">SAPINGB_P003482</name>
</gene>
<dbReference type="EMBL" id="CABVLU010000003">
    <property type="protein sequence ID" value="VVT53257.1"/>
    <property type="molecule type" value="Genomic_DNA"/>
</dbReference>
<dbReference type="AlphaFoldDB" id="A0A5E8BV15"/>
<keyword evidence="3" id="KW-1185">Reference proteome</keyword>
<proteinExistence type="predicted"/>
<feature type="region of interest" description="Disordered" evidence="1">
    <location>
        <begin position="440"/>
        <end position="461"/>
    </location>
</feature>
<reference evidence="2 3" key="1">
    <citation type="submission" date="2019-09" db="EMBL/GenBank/DDBJ databases">
        <authorList>
            <person name="Brejova B."/>
        </authorList>
    </citation>
    <scope>NUCLEOTIDE SEQUENCE [LARGE SCALE GENOMIC DNA]</scope>
</reference>
<feature type="compositionally biased region" description="Low complexity" evidence="1">
    <location>
        <begin position="440"/>
        <end position="456"/>
    </location>
</feature>
<dbReference type="RefSeq" id="XP_031854091.1">
    <property type="nucleotide sequence ID" value="XM_031998200.1"/>
</dbReference>
<feature type="region of interest" description="Disordered" evidence="1">
    <location>
        <begin position="651"/>
        <end position="671"/>
    </location>
</feature>
<feature type="compositionally biased region" description="Low complexity" evidence="1">
    <location>
        <begin position="620"/>
        <end position="639"/>
    </location>
</feature>
<name>A0A5E8BV15_9ASCO</name>
<feature type="compositionally biased region" description="Low complexity" evidence="1">
    <location>
        <begin position="376"/>
        <end position="390"/>
    </location>
</feature>
<protein>
    <submittedName>
        <fullName evidence="2">Uncharacterized protein</fullName>
    </submittedName>
</protein>
<feature type="compositionally biased region" description="Low complexity" evidence="1">
    <location>
        <begin position="307"/>
        <end position="330"/>
    </location>
</feature>
<feature type="region of interest" description="Disordered" evidence="1">
    <location>
        <begin position="133"/>
        <end position="241"/>
    </location>
</feature>
<feature type="compositionally biased region" description="Low complexity" evidence="1">
    <location>
        <begin position="11"/>
        <end position="21"/>
    </location>
</feature>
<feature type="region of interest" description="Disordered" evidence="1">
    <location>
        <begin position="1"/>
        <end position="21"/>
    </location>
</feature>
<evidence type="ECO:0000313" key="2">
    <source>
        <dbReference type="EMBL" id="VVT53257.1"/>
    </source>
</evidence>
<feature type="compositionally biased region" description="Low complexity" evidence="1">
    <location>
        <begin position="353"/>
        <end position="362"/>
    </location>
</feature>
<dbReference type="GeneID" id="43582300"/>
<sequence length="671" mass="72311">MSSISGEQTISASASSNFPNNNLRFKKALSQRTTAVEDPISSFPISTMPLVDSGNVYALSPPQPLSDDFRVDPHHFSIATFATTSSTNSFSSTDSKDFSSYPSLYTTTTACSMSPPPHSPIYHSAAAKASVHSEHRCSSTGSSSSSSSSSTSSNGYHNLHPPNSNLHLNLNSHPDYISNLGSSHLHSPARSLSGGTGGANSVHSFSSLDSDENVNRRSGSRRLFEKSKGAPNHTSLLEQPEFAIPSQCLKVEESADDEPADTNEQSPNVLLKSFERLKLSNLDMSFNLQDELSFHATSADESNNTDSLSSITTATTNTNTSNSLFMSSNNKDGLSALKNSNKPESVSSFNYKSSYQSQTQQQPRAFLTDPRILQPDSSSLTLNSSNDSSTITSETVTRNTDRDSFTRTHVARSGHENLKFPTSSLAFGTGFQENSCNASEDNNNNIINRSRTKNISPQQHSFDKLRGLDPPKASNSFLGGYAADAAPELNLLGRTSFESSNSNGSRESVHLDLTLDLDSVIHNALVESTGTPTDDGVDCRSPTITSSATYSSKTVGCYNTNTNNAYNLMRAPTRMEKPETPDRPHFSVLDETFIEYHGSALYSAGLCDASESPVISEFQNRSANPKANGNNNNSNHSKGIKSIAKIGSSVKSLAKKISHKNEGDNNNNNYN</sequence>
<feature type="compositionally biased region" description="Low complexity" evidence="1">
    <location>
        <begin position="138"/>
        <end position="174"/>
    </location>
</feature>
<feature type="region of interest" description="Disordered" evidence="1">
    <location>
        <begin position="298"/>
        <end position="405"/>
    </location>
</feature>
<accession>A0A5E8BV15</accession>
<evidence type="ECO:0000313" key="3">
    <source>
        <dbReference type="Proteomes" id="UP000398389"/>
    </source>
</evidence>
<feature type="region of interest" description="Disordered" evidence="1">
    <location>
        <begin position="617"/>
        <end position="639"/>
    </location>
</feature>
<evidence type="ECO:0000256" key="1">
    <source>
        <dbReference type="SAM" id="MobiDB-lite"/>
    </source>
</evidence>